<feature type="transmembrane region" description="Helical" evidence="1">
    <location>
        <begin position="66"/>
        <end position="99"/>
    </location>
</feature>
<dbReference type="PANTHER" id="PTHR30238:SF4">
    <property type="entry name" value="SLL1022 PROTEIN"/>
    <property type="match status" value="1"/>
</dbReference>
<accession>A0ABV7WFB2</accession>
<dbReference type="Proteomes" id="UP001595685">
    <property type="component" value="Unassembled WGS sequence"/>
</dbReference>
<feature type="transmembrane region" description="Helical" evidence="1">
    <location>
        <begin position="327"/>
        <end position="345"/>
    </location>
</feature>
<feature type="transmembrane region" description="Helical" evidence="1">
    <location>
        <begin position="303"/>
        <end position="321"/>
    </location>
</feature>
<feature type="transmembrane region" description="Helical" evidence="1">
    <location>
        <begin position="159"/>
        <end position="178"/>
    </location>
</feature>
<proteinExistence type="predicted"/>
<keyword evidence="3" id="KW-1185">Reference proteome</keyword>
<gene>
    <name evidence="2" type="ORF">ACFOLH_07215</name>
</gene>
<dbReference type="NCBIfam" id="NF010613">
    <property type="entry name" value="PRK14013.1-3"/>
    <property type="match status" value="1"/>
</dbReference>
<reference evidence="3" key="1">
    <citation type="journal article" date="2019" name="Int. J. Syst. Evol. Microbiol.">
        <title>The Global Catalogue of Microorganisms (GCM) 10K type strain sequencing project: providing services to taxonomists for standard genome sequencing and annotation.</title>
        <authorList>
            <consortium name="The Broad Institute Genomics Platform"/>
            <consortium name="The Broad Institute Genome Sequencing Center for Infectious Disease"/>
            <person name="Wu L."/>
            <person name="Ma J."/>
        </authorList>
    </citation>
    <scope>NUCLEOTIDE SEQUENCE [LARGE SCALE GENOMIC DNA]</scope>
    <source>
        <strain evidence="3">NCAIM B.02333</strain>
    </source>
</reference>
<feature type="transmembrane region" description="Helical" evidence="1">
    <location>
        <begin position="185"/>
        <end position="203"/>
    </location>
</feature>
<dbReference type="PANTHER" id="PTHR30238">
    <property type="entry name" value="MEMBRANE BOUND PREDICTED REDOX MODULATOR"/>
    <property type="match status" value="1"/>
</dbReference>
<feature type="transmembrane region" description="Helical" evidence="1">
    <location>
        <begin position="258"/>
        <end position="282"/>
    </location>
</feature>
<keyword evidence="1" id="KW-1133">Transmembrane helix</keyword>
<evidence type="ECO:0000313" key="2">
    <source>
        <dbReference type="EMBL" id="MFC3688127.1"/>
    </source>
</evidence>
<keyword evidence="1" id="KW-0812">Transmembrane</keyword>
<dbReference type="EMBL" id="JBHRWW010000004">
    <property type="protein sequence ID" value="MFC3688127.1"/>
    <property type="molecule type" value="Genomic_DNA"/>
</dbReference>
<comment type="caution">
    <text evidence="2">The sequence shown here is derived from an EMBL/GenBank/DDBJ whole genome shotgun (WGS) entry which is preliminary data.</text>
</comment>
<evidence type="ECO:0000256" key="1">
    <source>
        <dbReference type="SAM" id="Phobius"/>
    </source>
</evidence>
<protein>
    <submittedName>
        <fullName evidence="2">DUF475 domain-containing protein</fullName>
    </submittedName>
</protein>
<dbReference type="Pfam" id="PF04332">
    <property type="entry name" value="DUF475"/>
    <property type="match status" value="1"/>
</dbReference>
<sequence length="368" mass="39415">MQVLKAFRGSIIASIVVLALVGYFSRSPALVLTALVLSILEVSLSFDNAVVNAKYLKKMSPLWQKLFLTVGILIAVFGMRLVFPIVIVAVTANLGFAEVIDLALNDGQRYGEELEEAQPAIYSFGGTFLMMIFLDWVFGDKDVRWLRPVEALFEKVGRFGQLSVLVAGLLILVGASVAEASDSRTVLFSGLVGLVTYLAVSGLDGYFDEKLEDDDDDESVQTTTVRGTGVAVQTAGKAGLSTFLYLEVLDASFSFDGVIGAFAISSNVLVIAAGLGIGALFVRSMTVYLVREGTLAQYRYLEHGAHWAIGGLALILFLELAVHIPEAITGLLGVTLIIASLISSVRANRKDDAVRSDDELVGTGPTPH</sequence>
<dbReference type="RefSeq" id="WP_340294001.1">
    <property type="nucleotide sequence ID" value="NZ_JBBEOI010000132.1"/>
</dbReference>
<name>A0ABV7WFB2_9MICO</name>
<dbReference type="InterPro" id="IPR007427">
    <property type="entry name" value="DUF475"/>
</dbReference>
<feature type="transmembrane region" description="Helical" evidence="1">
    <location>
        <begin position="29"/>
        <end position="46"/>
    </location>
</feature>
<evidence type="ECO:0000313" key="3">
    <source>
        <dbReference type="Proteomes" id="UP001595685"/>
    </source>
</evidence>
<organism evidence="2 3">
    <name type="scientific">Aquipuribacter hungaricus</name>
    <dbReference type="NCBI Taxonomy" id="545624"/>
    <lineage>
        <taxon>Bacteria</taxon>
        <taxon>Bacillati</taxon>
        <taxon>Actinomycetota</taxon>
        <taxon>Actinomycetes</taxon>
        <taxon>Micrococcales</taxon>
        <taxon>Intrasporangiaceae</taxon>
        <taxon>Aquipuribacter</taxon>
    </lineage>
</organism>
<keyword evidence="1" id="KW-0472">Membrane</keyword>
<feature type="transmembrane region" description="Helical" evidence="1">
    <location>
        <begin position="6"/>
        <end position="24"/>
    </location>
</feature>